<evidence type="ECO:0000313" key="1">
    <source>
        <dbReference type="EMBL" id="GHP11892.1"/>
    </source>
</evidence>
<dbReference type="InterPro" id="IPR010865">
    <property type="entry name" value="DUF1499"/>
</dbReference>
<gene>
    <name evidence="1" type="ORF">PPROV_001061900</name>
</gene>
<dbReference type="AlphaFoldDB" id="A0A830HXE3"/>
<evidence type="ECO:0000313" key="2">
    <source>
        <dbReference type="Proteomes" id="UP000660262"/>
    </source>
</evidence>
<keyword evidence="2" id="KW-1185">Reference proteome</keyword>
<dbReference type="PANTHER" id="PTHR34801">
    <property type="entry name" value="EXPRESSED PROTEIN"/>
    <property type="match status" value="1"/>
</dbReference>
<dbReference type="EMBL" id="BNJQ01000037">
    <property type="protein sequence ID" value="GHP11892.1"/>
    <property type="molecule type" value="Genomic_DNA"/>
</dbReference>
<organism evidence="1 2">
    <name type="scientific">Pycnococcus provasolii</name>
    <dbReference type="NCBI Taxonomy" id="41880"/>
    <lineage>
        <taxon>Eukaryota</taxon>
        <taxon>Viridiplantae</taxon>
        <taxon>Chlorophyta</taxon>
        <taxon>Pseudoscourfieldiophyceae</taxon>
        <taxon>Pseudoscourfieldiales</taxon>
        <taxon>Pycnococcaceae</taxon>
        <taxon>Pycnococcus</taxon>
    </lineage>
</organism>
<dbReference type="Pfam" id="PF07386">
    <property type="entry name" value="DUF1499"/>
    <property type="match status" value="1"/>
</dbReference>
<dbReference type="Proteomes" id="UP000660262">
    <property type="component" value="Unassembled WGS sequence"/>
</dbReference>
<comment type="caution">
    <text evidence="1">The sequence shown here is derived from an EMBL/GenBank/DDBJ whole genome shotgun (WGS) entry which is preliminary data.</text>
</comment>
<proteinExistence type="predicted"/>
<accession>A0A830HXE3</accession>
<protein>
    <submittedName>
        <fullName evidence="1">Uncharacterized protein</fullName>
    </submittedName>
</protein>
<sequence length="275" mass="29392">MAFMAMVPQVVSPRVTPGINVRTPVRPVLSRHTPVLRALTRDSSSSSSSSSSSALASRRTWIAHLLAAGGCAISIAQPPVAHAFANRVADIKYKANPGRPPLQLGVRADGTLQGCDGVKPNCFSTEKLDGPDEDIELYSSYLIPRWVYTGPGGSQAAFEDIKAAIGGYKPGANNIDGGGFEVQKSDSTYLYVQFESKNHGYVDDMEFKVVESSGEGGACEVQVRSASRVGFLDLGVNSKRLNVIAASLPADRWETQTITPKTHGNYFALNGPYLV</sequence>
<reference evidence="1" key="1">
    <citation type="submission" date="2020-10" db="EMBL/GenBank/DDBJ databases">
        <title>Unveiling of a novel bifunctional photoreceptor, Dualchrome1, isolated from a cosmopolitan green alga.</title>
        <authorList>
            <person name="Suzuki S."/>
            <person name="Kawachi M."/>
        </authorList>
    </citation>
    <scope>NUCLEOTIDE SEQUENCE</scope>
    <source>
        <strain evidence="1">NIES 2893</strain>
    </source>
</reference>
<dbReference type="OrthoDB" id="41501at2759"/>
<name>A0A830HXE3_9CHLO</name>
<dbReference type="PANTHER" id="PTHR34801:SF6">
    <property type="entry name" value="SLL1620 PROTEIN"/>
    <property type="match status" value="1"/>
</dbReference>